<comment type="caution">
    <text evidence="2">The sequence shown here is derived from an EMBL/GenBank/DDBJ whole genome shotgun (WGS) entry which is preliminary data.</text>
</comment>
<keyword evidence="2" id="KW-0418">Kinase</keyword>
<reference evidence="2 3" key="1">
    <citation type="journal article" date="2024" name="IMA Fungus">
        <title>IMA Genome - F19 : A genome assembly and annotation guide to empower mycologists, including annotated draft genome sequences of Ceratocystis pirilliformis, Diaporthe australafricana, Fusarium ophioides, Paecilomyces lecythidis, and Sporothrix stenoceras.</title>
        <authorList>
            <person name="Aylward J."/>
            <person name="Wilson A.M."/>
            <person name="Visagie C.M."/>
            <person name="Spraker J."/>
            <person name="Barnes I."/>
            <person name="Buitendag C."/>
            <person name="Ceriani C."/>
            <person name="Del Mar Angel L."/>
            <person name="du Plessis D."/>
            <person name="Fuchs T."/>
            <person name="Gasser K."/>
            <person name="Kramer D."/>
            <person name="Li W."/>
            <person name="Munsamy K."/>
            <person name="Piso A."/>
            <person name="Price J.L."/>
            <person name="Sonnekus B."/>
            <person name="Thomas C."/>
            <person name="van der Nest A."/>
            <person name="van Dijk A."/>
            <person name="van Heerden A."/>
            <person name="van Vuuren N."/>
            <person name="Yilmaz N."/>
            <person name="Duong T.A."/>
            <person name="van der Merwe N.A."/>
            <person name="Wingfield M.J."/>
            <person name="Wingfield B.D."/>
        </authorList>
    </citation>
    <scope>NUCLEOTIDE SEQUENCE [LARGE SCALE GENOMIC DNA]</scope>
    <source>
        <strain evidence="2 3">CMW 5346</strain>
    </source>
</reference>
<dbReference type="InterPro" id="IPR022672">
    <property type="entry name" value="Hexokinase_N"/>
</dbReference>
<keyword evidence="2" id="KW-0808">Transferase</keyword>
<dbReference type="EMBL" id="JAWCUI010000014">
    <property type="protein sequence ID" value="KAL1898777.1"/>
    <property type="molecule type" value="Genomic_DNA"/>
</dbReference>
<evidence type="ECO:0000259" key="1">
    <source>
        <dbReference type="Pfam" id="PF00349"/>
    </source>
</evidence>
<evidence type="ECO:0000313" key="2">
    <source>
        <dbReference type="EMBL" id="KAL1898777.1"/>
    </source>
</evidence>
<dbReference type="Proteomes" id="UP001583186">
    <property type="component" value="Unassembled WGS sequence"/>
</dbReference>
<feature type="domain" description="Hexokinase N-terminal" evidence="1">
    <location>
        <begin position="59"/>
        <end position="118"/>
    </location>
</feature>
<protein>
    <submittedName>
        <fullName evidence="2">N-acetylglucosamine kinase 1</fullName>
        <ecNumber evidence="2">2.7.1.1</ecNumber>
    </submittedName>
</protein>
<keyword evidence="3" id="KW-1185">Reference proteome</keyword>
<sequence>MTTAATFFCEATAAFTADLDLGTLGGYARDLAASLHDKLSDIESLSMLPSFIDQTPTGHQTHLHDGELKEMGKNFRVGTELKGHSLNDCLTEAFQRAGLSLRPEAILNDSVSVLLLCNILTQILRSSLLLPARA</sequence>
<accession>A0ABR3ZER3</accession>
<organism evidence="2 3">
    <name type="scientific">Sporothrix stenoceras</name>
    <dbReference type="NCBI Taxonomy" id="5173"/>
    <lineage>
        <taxon>Eukaryota</taxon>
        <taxon>Fungi</taxon>
        <taxon>Dikarya</taxon>
        <taxon>Ascomycota</taxon>
        <taxon>Pezizomycotina</taxon>
        <taxon>Sordariomycetes</taxon>
        <taxon>Sordariomycetidae</taxon>
        <taxon>Ophiostomatales</taxon>
        <taxon>Ophiostomataceae</taxon>
        <taxon>Sporothrix</taxon>
    </lineage>
</organism>
<dbReference type="GO" id="GO:0004396">
    <property type="term" value="F:hexokinase activity"/>
    <property type="evidence" value="ECO:0007669"/>
    <property type="project" value="UniProtKB-EC"/>
</dbReference>
<dbReference type="EC" id="2.7.1.1" evidence="2"/>
<gene>
    <name evidence="2" type="primary">NAG5_1</name>
    <name evidence="2" type="ORF">Sste5346_003184</name>
</gene>
<evidence type="ECO:0000313" key="3">
    <source>
        <dbReference type="Proteomes" id="UP001583186"/>
    </source>
</evidence>
<proteinExistence type="predicted"/>
<dbReference type="Gene3D" id="3.30.420.40">
    <property type="match status" value="1"/>
</dbReference>
<dbReference type="InterPro" id="IPR043129">
    <property type="entry name" value="ATPase_NBD"/>
</dbReference>
<dbReference type="Pfam" id="PF00349">
    <property type="entry name" value="Hexokinase_1"/>
    <property type="match status" value="1"/>
</dbReference>
<dbReference type="SUPFAM" id="SSF53067">
    <property type="entry name" value="Actin-like ATPase domain"/>
    <property type="match status" value="1"/>
</dbReference>
<name>A0ABR3ZER3_9PEZI</name>